<dbReference type="PROSITE" id="PS50110">
    <property type="entry name" value="RESPONSE_REGULATORY"/>
    <property type="match status" value="1"/>
</dbReference>
<name>A0A853I5M4_9GAMM</name>
<dbReference type="Gene3D" id="3.40.50.2300">
    <property type="match status" value="1"/>
</dbReference>
<keyword evidence="5" id="KW-1185">Reference proteome</keyword>
<evidence type="ECO:0000313" key="4">
    <source>
        <dbReference type="EMBL" id="NYZ69200.1"/>
    </source>
</evidence>
<dbReference type="SUPFAM" id="SSF55874">
    <property type="entry name" value="ATPase domain of HSP90 chaperone/DNA topoisomerase II/histidine kinase"/>
    <property type="match status" value="1"/>
</dbReference>
<proteinExistence type="predicted"/>
<evidence type="ECO:0000256" key="1">
    <source>
        <dbReference type="ARBA" id="ARBA00022801"/>
    </source>
</evidence>
<dbReference type="InterPro" id="IPR011006">
    <property type="entry name" value="CheY-like_superfamily"/>
</dbReference>
<dbReference type="SUPFAM" id="SSF52172">
    <property type="entry name" value="CheY-like"/>
    <property type="match status" value="1"/>
</dbReference>
<sequence>MTLKFMDEQQPANFNNIRQLRLKLTTILSSAHLPDDAQQNFTLAFSEIATNVVKYSSPPAKSIQVVFFQDSNRWVLQVFDDGGPFNDFANKLKTSQQSLNSEELHEGGVGLGIVSSRFPSFQYTAAPDEQSLNCFEITKPYSPINKPSVAIIDDDATTLAILKHYLKDNYQVSVYQNPSKAVTDITRHPVSIVISDMEMPGLNGLEVRQRFAANQSTSHMPFIFLTGHAETEFSASHAGIDDFLIKPTKQEKLIAAIERSLSRSKHIKATLGDKLDHDVTNTLRIQVPPKLGQFELALKMEAATAGGGDFIYKSADQHTIILGDVMGHGEQAKFFAHAFAGFFHGLFHACTQHYSDPGEILTALSKAAESNDVMQATIVTCLALRVIDEKTLLIASAAHPAPLFISGGHIEEIECSGPLPGLMPEVTYHTTRVVFHPGQQLVLYTDGLFESAKTPKGRKQLEGKVRETLLANCTKPVAQAIDNVYQAFQAQATKPLPDDTSILMIGLA</sequence>
<dbReference type="Pfam" id="PF07228">
    <property type="entry name" value="SpoIIE"/>
    <property type="match status" value="1"/>
</dbReference>
<dbReference type="SMART" id="SM00448">
    <property type="entry name" value="REC"/>
    <property type="match status" value="1"/>
</dbReference>
<keyword evidence="1" id="KW-0378">Hydrolase</keyword>
<accession>A0A853I5M4</accession>
<dbReference type="AlphaFoldDB" id="A0A853I5M4"/>
<dbReference type="InterPro" id="IPR001789">
    <property type="entry name" value="Sig_transdc_resp-reg_receiver"/>
</dbReference>
<dbReference type="InterPro" id="IPR052016">
    <property type="entry name" value="Bact_Sigma-Reg"/>
</dbReference>
<dbReference type="RefSeq" id="WP_180571197.1">
    <property type="nucleotide sequence ID" value="NZ_JACCKB010000067.1"/>
</dbReference>
<dbReference type="InterPro" id="IPR001932">
    <property type="entry name" value="PPM-type_phosphatase-like_dom"/>
</dbReference>
<evidence type="ECO:0000259" key="3">
    <source>
        <dbReference type="PROSITE" id="PS50110"/>
    </source>
</evidence>
<gene>
    <name evidence="4" type="ORF">H0A36_24590</name>
</gene>
<reference evidence="4 5" key="1">
    <citation type="submission" date="2020-07" db="EMBL/GenBank/DDBJ databases">
        <title>Endozoicomonas sp. nov., isolated from sediment.</title>
        <authorList>
            <person name="Gu T."/>
        </authorList>
    </citation>
    <scope>NUCLEOTIDE SEQUENCE [LARGE SCALE GENOMIC DNA]</scope>
    <source>
        <strain evidence="4 5">SM1973</strain>
    </source>
</reference>
<evidence type="ECO:0000313" key="5">
    <source>
        <dbReference type="Proteomes" id="UP000569732"/>
    </source>
</evidence>
<dbReference type="GO" id="GO:0016791">
    <property type="term" value="F:phosphatase activity"/>
    <property type="evidence" value="ECO:0007669"/>
    <property type="project" value="TreeGrafter"/>
</dbReference>
<dbReference type="Pfam" id="PF00072">
    <property type="entry name" value="Response_reg"/>
    <property type="match status" value="1"/>
</dbReference>
<dbReference type="EMBL" id="JACCKB010000067">
    <property type="protein sequence ID" value="NYZ69200.1"/>
    <property type="molecule type" value="Genomic_DNA"/>
</dbReference>
<dbReference type="InterPro" id="IPR036457">
    <property type="entry name" value="PPM-type-like_dom_sf"/>
</dbReference>
<dbReference type="InterPro" id="IPR003594">
    <property type="entry name" value="HATPase_dom"/>
</dbReference>
<keyword evidence="2" id="KW-0597">Phosphoprotein</keyword>
<dbReference type="SMART" id="SM00331">
    <property type="entry name" value="PP2C_SIG"/>
    <property type="match status" value="1"/>
</dbReference>
<dbReference type="CDD" id="cd00156">
    <property type="entry name" value="REC"/>
    <property type="match status" value="1"/>
</dbReference>
<organism evidence="4 5">
    <name type="scientific">Spartinivicinus marinus</name>
    <dbReference type="NCBI Taxonomy" id="2994442"/>
    <lineage>
        <taxon>Bacteria</taxon>
        <taxon>Pseudomonadati</taxon>
        <taxon>Pseudomonadota</taxon>
        <taxon>Gammaproteobacteria</taxon>
        <taxon>Oceanospirillales</taxon>
        <taxon>Zooshikellaceae</taxon>
        <taxon>Spartinivicinus</taxon>
    </lineage>
</organism>
<dbReference type="InterPro" id="IPR036890">
    <property type="entry name" value="HATPase_C_sf"/>
</dbReference>
<dbReference type="Proteomes" id="UP000569732">
    <property type="component" value="Unassembled WGS sequence"/>
</dbReference>
<dbReference type="PANTHER" id="PTHR43156">
    <property type="entry name" value="STAGE II SPORULATION PROTEIN E-RELATED"/>
    <property type="match status" value="1"/>
</dbReference>
<dbReference type="Pfam" id="PF13581">
    <property type="entry name" value="HATPase_c_2"/>
    <property type="match status" value="1"/>
</dbReference>
<evidence type="ECO:0000256" key="2">
    <source>
        <dbReference type="PROSITE-ProRule" id="PRU00169"/>
    </source>
</evidence>
<feature type="modified residue" description="4-aspartylphosphate" evidence="2">
    <location>
        <position position="196"/>
    </location>
</feature>
<comment type="caution">
    <text evidence="4">The sequence shown here is derived from an EMBL/GenBank/DDBJ whole genome shotgun (WGS) entry which is preliminary data.</text>
</comment>
<dbReference type="GO" id="GO:0000160">
    <property type="term" value="P:phosphorelay signal transduction system"/>
    <property type="evidence" value="ECO:0007669"/>
    <property type="project" value="InterPro"/>
</dbReference>
<protein>
    <submittedName>
        <fullName evidence="4">SpoIIE family protein phosphatase</fullName>
    </submittedName>
</protein>
<dbReference type="PANTHER" id="PTHR43156:SF2">
    <property type="entry name" value="STAGE II SPORULATION PROTEIN E"/>
    <property type="match status" value="1"/>
</dbReference>
<feature type="domain" description="Response regulatory" evidence="3">
    <location>
        <begin position="148"/>
        <end position="261"/>
    </location>
</feature>
<dbReference type="SUPFAM" id="SSF81606">
    <property type="entry name" value="PP2C-like"/>
    <property type="match status" value="1"/>
</dbReference>
<dbReference type="Gene3D" id="3.60.40.10">
    <property type="entry name" value="PPM-type phosphatase domain"/>
    <property type="match status" value="1"/>
</dbReference>
<dbReference type="Gene3D" id="3.30.565.10">
    <property type="entry name" value="Histidine kinase-like ATPase, C-terminal domain"/>
    <property type="match status" value="1"/>
</dbReference>